<reference evidence="2 3" key="1">
    <citation type="submission" date="2020-02" db="EMBL/GenBank/DDBJ databases">
        <title>Sequencing the genomes of 1000 actinobacteria strains.</title>
        <authorList>
            <person name="Klenk H.-P."/>
        </authorList>
    </citation>
    <scope>NUCLEOTIDE SEQUENCE [LARGE SCALE GENOMIC DNA]</scope>
    <source>
        <strain evidence="2 3">DSM 19609</strain>
    </source>
</reference>
<evidence type="ECO:0000259" key="1">
    <source>
        <dbReference type="Pfam" id="PF12728"/>
    </source>
</evidence>
<name>A0ABX0SKG7_9ACTN</name>
<keyword evidence="3" id="KW-1185">Reference proteome</keyword>
<dbReference type="InterPro" id="IPR041657">
    <property type="entry name" value="HTH_17"/>
</dbReference>
<evidence type="ECO:0000313" key="2">
    <source>
        <dbReference type="EMBL" id="NIH58480.1"/>
    </source>
</evidence>
<sequence>MSDEDRRPVTIDDVRGRATIRVWPEAAELLGISKDAAYRAAAAGQIPTLRLGRRLLVPVPKLLEMLGYPV</sequence>
<protein>
    <submittedName>
        <fullName evidence="2">Excisionase family DNA binding protein</fullName>
    </submittedName>
</protein>
<dbReference type="NCBIfam" id="TIGR01764">
    <property type="entry name" value="excise"/>
    <property type="match status" value="1"/>
</dbReference>
<feature type="domain" description="Helix-turn-helix" evidence="1">
    <location>
        <begin position="25"/>
        <end position="64"/>
    </location>
</feature>
<evidence type="ECO:0000313" key="3">
    <source>
        <dbReference type="Proteomes" id="UP000749311"/>
    </source>
</evidence>
<dbReference type="Proteomes" id="UP000749311">
    <property type="component" value="Unassembled WGS sequence"/>
</dbReference>
<organism evidence="2 3">
    <name type="scientific">Brooklawnia cerclae</name>
    <dbReference type="NCBI Taxonomy" id="349934"/>
    <lineage>
        <taxon>Bacteria</taxon>
        <taxon>Bacillati</taxon>
        <taxon>Actinomycetota</taxon>
        <taxon>Actinomycetes</taxon>
        <taxon>Propionibacteriales</taxon>
        <taxon>Propionibacteriaceae</taxon>
        <taxon>Brooklawnia</taxon>
    </lineage>
</organism>
<gene>
    <name evidence="2" type="ORF">FB473_003175</name>
</gene>
<dbReference type="InterPro" id="IPR010093">
    <property type="entry name" value="SinI_DNA-bd"/>
</dbReference>
<dbReference type="EMBL" id="JAAMOZ010000003">
    <property type="protein sequence ID" value="NIH58480.1"/>
    <property type="molecule type" value="Genomic_DNA"/>
</dbReference>
<accession>A0ABX0SKG7</accession>
<comment type="caution">
    <text evidence="2">The sequence shown here is derived from an EMBL/GenBank/DDBJ whole genome shotgun (WGS) entry which is preliminary data.</text>
</comment>
<dbReference type="Pfam" id="PF12728">
    <property type="entry name" value="HTH_17"/>
    <property type="match status" value="1"/>
</dbReference>
<dbReference type="RefSeq" id="WP_167171005.1">
    <property type="nucleotide sequence ID" value="NZ_BAAAOO010000020.1"/>
</dbReference>
<proteinExistence type="predicted"/>